<feature type="domain" description="ABC transporter" evidence="8">
    <location>
        <begin position="15"/>
        <end position="254"/>
    </location>
</feature>
<protein>
    <submittedName>
        <fullName evidence="9">Sugar ABC transporter ATP-binding protein</fullName>
    </submittedName>
</protein>
<dbReference type="Proteomes" id="UP001196509">
    <property type="component" value="Unassembled WGS sequence"/>
</dbReference>
<keyword evidence="10" id="KW-1185">Reference proteome</keyword>
<keyword evidence="2" id="KW-0813">Transport</keyword>
<dbReference type="PANTHER" id="PTHR43790">
    <property type="entry name" value="CARBOHYDRATE TRANSPORT ATP-BINDING PROTEIN MG119-RELATED"/>
    <property type="match status" value="1"/>
</dbReference>
<proteinExistence type="inferred from homology"/>
<dbReference type="InterPro" id="IPR017871">
    <property type="entry name" value="ABC_transporter-like_CS"/>
</dbReference>
<evidence type="ECO:0000256" key="2">
    <source>
        <dbReference type="ARBA" id="ARBA00022448"/>
    </source>
</evidence>
<dbReference type="EMBL" id="JAICBX010000002">
    <property type="protein sequence ID" value="MBW8637704.1"/>
    <property type="molecule type" value="Genomic_DNA"/>
</dbReference>
<dbReference type="RefSeq" id="WP_220228393.1">
    <property type="nucleotide sequence ID" value="NZ_JAICBX010000002.1"/>
</dbReference>
<keyword evidence="4" id="KW-0677">Repeat</keyword>
<dbReference type="Pfam" id="PF00005">
    <property type="entry name" value="ABC_tran"/>
    <property type="match status" value="2"/>
</dbReference>
<dbReference type="PROSITE" id="PS50893">
    <property type="entry name" value="ABC_TRANSPORTER_2"/>
    <property type="match status" value="2"/>
</dbReference>
<evidence type="ECO:0000313" key="9">
    <source>
        <dbReference type="EMBL" id="MBW8637704.1"/>
    </source>
</evidence>
<comment type="caution">
    <text evidence="9">The sequence shown here is derived from an EMBL/GenBank/DDBJ whole genome shotgun (WGS) entry which is preliminary data.</text>
</comment>
<dbReference type="GO" id="GO:0005524">
    <property type="term" value="F:ATP binding"/>
    <property type="evidence" value="ECO:0007669"/>
    <property type="project" value="UniProtKB-KW"/>
</dbReference>
<dbReference type="SMART" id="SM00382">
    <property type="entry name" value="AAA"/>
    <property type="match status" value="2"/>
</dbReference>
<reference evidence="9" key="1">
    <citation type="submission" date="2021-08" db="EMBL/GenBank/DDBJ databases">
        <title>Hoeflea bacterium WL0058 sp. nov., isolated from the sediment.</title>
        <authorList>
            <person name="Wang L."/>
            <person name="Zhang D."/>
        </authorList>
    </citation>
    <scope>NUCLEOTIDE SEQUENCE</scope>
    <source>
        <strain evidence="9">WL0058</strain>
    </source>
</reference>
<dbReference type="Gene3D" id="3.40.50.300">
    <property type="entry name" value="P-loop containing nucleotide triphosphate hydrolases"/>
    <property type="match status" value="2"/>
</dbReference>
<evidence type="ECO:0000256" key="1">
    <source>
        <dbReference type="ARBA" id="ARBA00005417"/>
    </source>
</evidence>
<dbReference type="CDD" id="cd03215">
    <property type="entry name" value="ABC_Carb_Monos_II"/>
    <property type="match status" value="1"/>
</dbReference>
<evidence type="ECO:0000256" key="7">
    <source>
        <dbReference type="ARBA" id="ARBA00023136"/>
    </source>
</evidence>
<dbReference type="InterPro" id="IPR003439">
    <property type="entry name" value="ABC_transporter-like_ATP-bd"/>
</dbReference>
<keyword evidence="7" id="KW-0472">Membrane</keyword>
<name>A0AAE3D0H7_9HYPH</name>
<dbReference type="CDD" id="cd03216">
    <property type="entry name" value="ABC_Carb_Monos_I"/>
    <property type="match status" value="1"/>
</dbReference>
<evidence type="ECO:0000256" key="5">
    <source>
        <dbReference type="ARBA" id="ARBA00022741"/>
    </source>
</evidence>
<gene>
    <name evidence="9" type="ORF">K1W69_10945</name>
</gene>
<feature type="domain" description="ABC transporter" evidence="8">
    <location>
        <begin position="263"/>
        <end position="505"/>
    </location>
</feature>
<comment type="similarity">
    <text evidence="1">Belongs to the ABC transporter superfamily.</text>
</comment>
<keyword evidence="3" id="KW-0762">Sugar transport</keyword>
<dbReference type="InterPro" id="IPR050107">
    <property type="entry name" value="ABC_carbohydrate_import_ATPase"/>
</dbReference>
<evidence type="ECO:0000313" key="10">
    <source>
        <dbReference type="Proteomes" id="UP001196509"/>
    </source>
</evidence>
<evidence type="ECO:0000256" key="4">
    <source>
        <dbReference type="ARBA" id="ARBA00022737"/>
    </source>
</evidence>
<dbReference type="SUPFAM" id="SSF52540">
    <property type="entry name" value="P-loop containing nucleoside triphosphate hydrolases"/>
    <property type="match status" value="2"/>
</dbReference>
<dbReference type="InterPro" id="IPR003593">
    <property type="entry name" value="AAA+_ATPase"/>
</dbReference>
<dbReference type="GO" id="GO:0016887">
    <property type="term" value="F:ATP hydrolysis activity"/>
    <property type="evidence" value="ECO:0007669"/>
    <property type="project" value="InterPro"/>
</dbReference>
<evidence type="ECO:0000256" key="6">
    <source>
        <dbReference type="ARBA" id="ARBA00022840"/>
    </source>
</evidence>
<sequence>MAETSQNQASKNNVLDLKDVEKSFGSNRVLQGVNLSISAGEVVVLMGANGAGKSTLVKIIAGVHNADSGSLTLDGEPFLPATPADALRAGVCIVHQAINDCVAPDLSVAQNLLLDRLCNGETGFFFGRGRAAREAGKIAGALDLELDMNKPVRELDLADRQLVGISRALAQNPKLLILDEPTSSLSQREAERLFGIIDRLRQSGVAILYISHRMSDIRRLADRIIALRDGRITGVFEKPLNYEAAVNAMLGHGMEVSKKIAVTRGAKIFEARDVVLKTGCDPFSFSLSGGEIVAITGLVGTGKSELAECMFGLRQPQAGSFLLDGKPYQPLNNRDAVRQGVFMAAKDRANSSMIPGFDISQNLTLPFLPDFTALGTVLRRKERNKAKEMIDWLGVVCQSEQDMLSSLSGGNQQKVVIGRWLSRACRLLVLDEPFQGVDIRARGDIGNKLRETAGDRATLLMTAELDEALEVSDRILVMSNHTIVGEHRTDSVDMDLLLSQISGAVVSPNAAAGHFRKDGIQ</sequence>
<dbReference type="PANTHER" id="PTHR43790:SF9">
    <property type="entry name" value="GALACTOFURANOSE TRANSPORTER ATP-BINDING PROTEIN YTFR"/>
    <property type="match status" value="1"/>
</dbReference>
<keyword evidence="5" id="KW-0547">Nucleotide-binding</keyword>
<keyword evidence="6 9" id="KW-0067">ATP-binding</keyword>
<evidence type="ECO:0000259" key="8">
    <source>
        <dbReference type="PROSITE" id="PS50893"/>
    </source>
</evidence>
<dbReference type="PROSITE" id="PS00211">
    <property type="entry name" value="ABC_TRANSPORTER_1"/>
    <property type="match status" value="1"/>
</dbReference>
<dbReference type="AlphaFoldDB" id="A0AAE3D0H7"/>
<accession>A0AAE3D0H7</accession>
<evidence type="ECO:0000256" key="3">
    <source>
        <dbReference type="ARBA" id="ARBA00022597"/>
    </source>
</evidence>
<organism evidence="9 10">
    <name type="scientific">Flavimaribacter sediminis</name>
    <dbReference type="NCBI Taxonomy" id="2865987"/>
    <lineage>
        <taxon>Bacteria</taxon>
        <taxon>Pseudomonadati</taxon>
        <taxon>Pseudomonadota</taxon>
        <taxon>Alphaproteobacteria</taxon>
        <taxon>Hyphomicrobiales</taxon>
        <taxon>Rhizobiaceae</taxon>
        <taxon>Flavimaribacter</taxon>
    </lineage>
</organism>
<dbReference type="InterPro" id="IPR027417">
    <property type="entry name" value="P-loop_NTPase"/>
</dbReference>